<sequence length="74" mass="8402">MVFITLFSLLLAGFFVYHRNICLTNKKTIETLSGENKWRGQFGEEDGRSKGKCCYSQCSHDQHGAGTLSKWRGL</sequence>
<name>A0A398ALW5_BRACM</name>
<evidence type="ECO:0000256" key="1">
    <source>
        <dbReference type="SAM" id="SignalP"/>
    </source>
</evidence>
<keyword evidence="1" id="KW-0732">Signal</keyword>
<dbReference type="Proteomes" id="UP000264353">
    <property type="component" value="Chromosome A2"/>
</dbReference>
<dbReference type="AlphaFoldDB" id="A0A398ALW5"/>
<feature type="signal peptide" evidence="1">
    <location>
        <begin position="1"/>
        <end position="18"/>
    </location>
</feature>
<feature type="chain" id="PRO_5017203749" evidence="1">
    <location>
        <begin position="19"/>
        <end position="74"/>
    </location>
</feature>
<dbReference type="EMBL" id="CM010629">
    <property type="protein sequence ID" value="RID76570.1"/>
    <property type="molecule type" value="Genomic_DNA"/>
</dbReference>
<proteinExistence type="predicted"/>
<gene>
    <name evidence="2" type="ORF">BRARA_B03535</name>
</gene>
<evidence type="ECO:0000313" key="2">
    <source>
        <dbReference type="EMBL" id="RID76570.1"/>
    </source>
</evidence>
<accession>A0A398ALW5</accession>
<organism evidence="2 3">
    <name type="scientific">Brassica campestris</name>
    <name type="common">Field mustard</name>
    <dbReference type="NCBI Taxonomy" id="3711"/>
    <lineage>
        <taxon>Eukaryota</taxon>
        <taxon>Viridiplantae</taxon>
        <taxon>Streptophyta</taxon>
        <taxon>Embryophyta</taxon>
        <taxon>Tracheophyta</taxon>
        <taxon>Spermatophyta</taxon>
        <taxon>Magnoliopsida</taxon>
        <taxon>eudicotyledons</taxon>
        <taxon>Gunneridae</taxon>
        <taxon>Pentapetalae</taxon>
        <taxon>rosids</taxon>
        <taxon>malvids</taxon>
        <taxon>Brassicales</taxon>
        <taxon>Brassicaceae</taxon>
        <taxon>Brassiceae</taxon>
        <taxon>Brassica</taxon>
    </lineage>
</organism>
<protein>
    <submittedName>
        <fullName evidence="2">Uncharacterized protein</fullName>
    </submittedName>
</protein>
<reference evidence="2 3" key="1">
    <citation type="submission" date="2018-06" db="EMBL/GenBank/DDBJ databases">
        <title>WGS assembly of Brassica rapa FPsc.</title>
        <authorList>
            <person name="Bowman J."/>
            <person name="Kohchi T."/>
            <person name="Yamato K."/>
            <person name="Jenkins J."/>
            <person name="Shu S."/>
            <person name="Ishizaki K."/>
            <person name="Yamaoka S."/>
            <person name="Nishihama R."/>
            <person name="Nakamura Y."/>
            <person name="Berger F."/>
            <person name="Adam C."/>
            <person name="Aki S."/>
            <person name="Althoff F."/>
            <person name="Araki T."/>
            <person name="Arteaga-Vazquez M."/>
            <person name="Balasubrmanian S."/>
            <person name="Bauer D."/>
            <person name="Boehm C."/>
            <person name="Briginshaw L."/>
            <person name="Caballero-Perez J."/>
            <person name="Catarino B."/>
            <person name="Chen F."/>
            <person name="Chiyoda S."/>
            <person name="Chovatia M."/>
            <person name="Davies K."/>
            <person name="Delmans M."/>
            <person name="Demura T."/>
            <person name="Dierschke T."/>
            <person name="Dolan L."/>
            <person name="Dorantes-Acosta A."/>
            <person name="Eklund D."/>
            <person name="Florent S."/>
            <person name="Flores-Sandoval E."/>
            <person name="Fujiyama A."/>
            <person name="Fukuzawa H."/>
            <person name="Galik B."/>
            <person name="Grimanelli D."/>
            <person name="Grimwood J."/>
            <person name="Grossniklaus U."/>
            <person name="Hamada T."/>
            <person name="Haseloff J."/>
            <person name="Hetherington A."/>
            <person name="Higo A."/>
            <person name="Hirakawa Y."/>
            <person name="Hundley H."/>
            <person name="Ikeda Y."/>
            <person name="Inoue K."/>
            <person name="Inoue S."/>
            <person name="Ishida S."/>
            <person name="Jia Q."/>
            <person name="Kakita M."/>
            <person name="Kanazawa T."/>
            <person name="Kawai Y."/>
            <person name="Kawashima T."/>
            <person name="Kennedy M."/>
            <person name="Kinose K."/>
            <person name="Kinoshita T."/>
            <person name="Kohara Y."/>
            <person name="Koide E."/>
            <person name="Komatsu K."/>
            <person name="Kopischke S."/>
            <person name="Kubo M."/>
            <person name="Kyozuka J."/>
            <person name="Lagercrantz U."/>
            <person name="Lin S."/>
            <person name="Lindquist E."/>
            <person name="Lipzen A."/>
            <person name="Lu C."/>
            <person name="Luna E."/>
            <person name="Martienssen R."/>
            <person name="Minamino N."/>
            <person name="Mizutani M."/>
            <person name="Mizutani M."/>
            <person name="Mochizuki N."/>
            <person name="Monte I."/>
            <person name="Mosher R."/>
            <person name="Nagasaki H."/>
            <person name="Nakagami H."/>
            <person name="Naramoto S."/>
            <person name="Nishitani K."/>
            <person name="Ohtani M."/>
            <person name="Okamoto T."/>
            <person name="Okumura M."/>
            <person name="Phillips J."/>
            <person name="Pollak B."/>
            <person name="Reinders A."/>
            <person name="Roevekamp M."/>
            <person name="Sano R."/>
            <person name="Sawa S."/>
            <person name="Schmid M."/>
            <person name="Shirakawa M."/>
            <person name="Solano R."/>
            <person name="Spunde A."/>
            <person name="Suetsugu N."/>
            <person name="Sugano S."/>
            <person name="Sugiyama A."/>
            <person name="Sun R."/>
            <person name="Suzuki Y."/>
            <person name="Takenaka M."/>
            <person name="Takezawa D."/>
            <person name="Tomogane H."/>
            <person name="Tsuzuki M."/>
            <person name="Ueda T."/>
            <person name="Umeda M."/>
            <person name="Ward J."/>
            <person name="Watanabe Y."/>
            <person name="Yazaki K."/>
            <person name="Yokoyama R."/>
            <person name="Yoshitake Y."/>
            <person name="Yotsui I."/>
            <person name="Zachgo S."/>
            <person name="Schmutz J."/>
        </authorList>
    </citation>
    <scope>NUCLEOTIDE SEQUENCE [LARGE SCALE GENOMIC DNA]</scope>
    <source>
        <strain evidence="3">cv. B-3</strain>
    </source>
</reference>
<evidence type="ECO:0000313" key="3">
    <source>
        <dbReference type="Proteomes" id="UP000264353"/>
    </source>
</evidence>